<dbReference type="OrthoDB" id="5296889at2759"/>
<evidence type="ECO:0000313" key="4">
    <source>
        <dbReference type="Proteomes" id="UP000660729"/>
    </source>
</evidence>
<organism evidence="3 4">
    <name type="scientific">Pseudocercospora fuligena</name>
    <dbReference type="NCBI Taxonomy" id="685502"/>
    <lineage>
        <taxon>Eukaryota</taxon>
        <taxon>Fungi</taxon>
        <taxon>Dikarya</taxon>
        <taxon>Ascomycota</taxon>
        <taxon>Pezizomycotina</taxon>
        <taxon>Dothideomycetes</taxon>
        <taxon>Dothideomycetidae</taxon>
        <taxon>Mycosphaerellales</taxon>
        <taxon>Mycosphaerellaceae</taxon>
        <taxon>Pseudocercospora</taxon>
    </lineage>
</organism>
<gene>
    <name evidence="3" type="ORF">HII31_07647</name>
</gene>
<keyword evidence="1" id="KW-0175">Coiled coil</keyword>
<dbReference type="AlphaFoldDB" id="A0A8H6VG29"/>
<proteinExistence type="predicted"/>
<evidence type="ECO:0000256" key="2">
    <source>
        <dbReference type="SAM" id="MobiDB-lite"/>
    </source>
</evidence>
<reference evidence="3" key="1">
    <citation type="submission" date="2020-04" db="EMBL/GenBank/DDBJ databases">
        <title>Draft genome resource of the tomato pathogen Pseudocercospora fuligena.</title>
        <authorList>
            <person name="Zaccaron A."/>
        </authorList>
    </citation>
    <scope>NUCLEOTIDE SEQUENCE</scope>
    <source>
        <strain evidence="3">PF001</strain>
    </source>
</reference>
<comment type="caution">
    <text evidence="3">The sequence shown here is derived from an EMBL/GenBank/DDBJ whole genome shotgun (WGS) entry which is preliminary data.</text>
</comment>
<feature type="region of interest" description="Disordered" evidence="2">
    <location>
        <begin position="14"/>
        <end position="80"/>
    </location>
</feature>
<feature type="coiled-coil region" evidence="1">
    <location>
        <begin position="80"/>
        <end position="107"/>
    </location>
</feature>
<feature type="region of interest" description="Disordered" evidence="2">
    <location>
        <begin position="204"/>
        <end position="225"/>
    </location>
</feature>
<dbReference type="EMBL" id="JABCIY010000164">
    <property type="protein sequence ID" value="KAF7191023.1"/>
    <property type="molecule type" value="Genomic_DNA"/>
</dbReference>
<name>A0A8H6VG29_9PEZI</name>
<evidence type="ECO:0000256" key="1">
    <source>
        <dbReference type="SAM" id="Coils"/>
    </source>
</evidence>
<protein>
    <submittedName>
        <fullName evidence="3">Uncharacterized protein</fullName>
    </submittedName>
</protein>
<dbReference type="Proteomes" id="UP000660729">
    <property type="component" value="Unassembled WGS sequence"/>
</dbReference>
<feature type="compositionally biased region" description="Acidic residues" evidence="2">
    <location>
        <begin position="23"/>
        <end position="37"/>
    </location>
</feature>
<keyword evidence="4" id="KW-1185">Reference proteome</keyword>
<evidence type="ECO:0000313" key="3">
    <source>
        <dbReference type="EMBL" id="KAF7191023.1"/>
    </source>
</evidence>
<sequence>MVTPRAIRAVRKKAIAKVQSLQEDADASESADSDEDEAPPKKKAKPAPKSTTAERKTTAKSATTRSKPQAKAGNDQGSARKIFERAVQETENEVSALDKRVKAMSGNSTSISIEHYARIAAQQLKTVTALAKLDEARAFNLAVYIGDAAATDLDATIKMCGYGDHEEYFKELDDALLPLIASRDVPKEKLGELPEVPHRWTQDDARVGPYKTGRPNKQQRKEMVDQKYGWEEDRREQRLKRRLECDDWISVALSDLKETRDYLDQYGVEGFFENSIAKLEEMDAVR</sequence>
<accession>A0A8H6VG29</accession>